<comment type="caution">
    <text evidence="2">The sequence shown here is derived from an EMBL/GenBank/DDBJ whole genome shotgun (WGS) entry which is preliminary data.</text>
</comment>
<evidence type="ECO:0000313" key="2">
    <source>
        <dbReference type="EMBL" id="NVD27985.1"/>
    </source>
</evidence>
<reference evidence="2 3" key="1">
    <citation type="submission" date="2020-06" db="EMBL/GenBank/DDBJ databases">
        <authorList>
            <person name="Kim S.-J."/>
            <person name="Park S.-J."/>
        </authorList>
    </citation>
    <scope>NUCLEOTIDE SEQUENCE [LARGE SCALE GENOMIC DNA]</scope>
    <source>
        <strain evidence="2 3">SW-151</strain>
    </source>
</reference>
<organism evidence="2 3">
    <name type="scientific">Parasphingorhabdus flavimaris</name>
    <dbReference type="NCBI Taxonomy" id="266812"/>
    <lineage>
        <taxon>Bacteria</taxon>
        <taxon>Pseudomonadati</taxon>
        <taxon>Pseudomonadota</taxon>
        <taxon>Alphaproteobacteria</taxon>
        <taxon>Sphingomonadales</taxon>
        <taxon>Sphingomonadaceae</taxon>
        <taxon>Parasphingorhabdus</taxon>
    </lineage>
</organism>
<evidence type="ECO:0000256" key="1">
    <source>
        <dbReference type="SAM" id="Phobius"/>
    </source>
</evidence>
<dbReference type="Pfam" id="PF13646">
    <property type="entry name" value="HEAT_2"/>
    <property type="match status" value="1"/>
</dbReference>
<keyword evidence="1" id="KW-0812">Transmembrane</keyword>
<keyword evidence="1" id="KW-1133">Transmembrane helix</keyword>
<keyword evidence="1" id="KW-0472">Membrane</keyword>
<gene>
    <name evidence="2" type="ORF">HUO14_08730</name>
</gene>
<dbReference type="PANTHER" id="PTHR12697">
    <property type="entry name" value="PBS LYASE HEAT-LIKE PROTEIN"/>
    <property type="match status" value="1"/>
</dbReference>
<dbReference type="EMBL" id="JABWMH010000002">
    <property type="protein sequence ID" value="NVD27985.1"/>
    <property type="molecule type" value="Genomic_DNA"/>
</dbReference>
<sequence>MNMYDGAIQMSIFVASAMLAIFATLVLYRWWGERKSRQRRALHTDVSRSYIQRIAGQKSETSRTWTKSLRLDVVSHLLLLLRGGERDRLKELAELDGLLDEALRLSRNLRASKRIDAIRILQQFGSAVCVARLRRMMKSDRNPDVRLNAAFALASAGVLPPPRETITMLGMFDRDTSRLDIALLRSLASRYVGHFNVLLEEDIPDKRRAMLVDALGWSGDMSVLPTLEKAAQSKDVEVRAAALRAASQLGHPSVPWVLDMLEDESEIVRLQAANSCAVLRLRSAVPRLQKLLSDDVLWVRLRAEEAIALLANNGETNKEELSK</sequence>
<dbReference type="RefSeq" id="WP_176279450.1">
    <property type="nucleotide sequence ID" value="NZ_JABWMH010000002.1"/>
</dbReference>
<dbReference type="SUPFAM" id="SSF48371">
    <property type="entry name" value="ARM repeat"/>
    <property type="match status" value="1"/>
</dbReference>
<feature type="transmembrane region" description="Helical" evidence="1">
    <location>
        <begin position="6"/>
        <end position="31"/>
    </location>
</feature>
<dbReference type="InterPro" id="IPR011989">
    <property type="entry name" value="ARM-like"/>
</dbReference>
<protein>
    <submittedName>
        <fullName evidence="2">HEAT repeat domain-containing protein</fullName>
    </submittedName>
</protein>
<dbReference type="Proteomes" id="UP000652427">
    <property type="component" value="Unassembled WGS sequence"/>
</dbReference>
<keyword evidence="3" id="KW-1185">Reference proteome</keyword>
<dbReference type="PANTHER" id="PTHR12697:SF5">
    <property type="entry name" value="DEOXYHYPUSINE HYDROXYLASE"/>
    <property type="match status" value="1"/>
</dbReference>
<proteinExistence type="predicted"/>
<dbReference type="InterPro" id="IPR004155">
    <property type="entry name" value="PBS_lyase_HEAT"/>
</dbReference>
<dbReference type="SMART" id="SM00567">
    <property type="entry name" value="EZ_HEAT"/>
    <property type="match status" value="4"/>
</dbReference>
<accession>A0ABX2N2Q5</accession>
<evidence type="ECO:0000313" key="3">
    <source>
        <dbReference type="Proteomes" id="UP000652427"/>
    </source>
</evidence>
<name>A0ABX2N2Q5_9SPHN</name>
<dbReference type="Gene3D" id="1.25.10.10">
    <property type="entry name" value="Leucine-rich Repeat Variant"/>
    <property type="match status" value="1"/>
</dbReference>
<dbReference type="InterPro" id="IPR016024">
    <property type="entry name" value="ARM-type_fold"/>
</dbReference>